<protein>
    <recommendedName>
        <fullName evidence="3">Addiction module toxin RelE</fullName>
    </recommendedName>
</protein>
<dbReference type="EMBL" id="AESD01001085">
    <property type="protein sequence ID" value="EHJ09309.1"/>
    <property type="molecule type" value="Genomic_DNA"/>
</dbReference>
<dbReference type="GO" id="GO:0003723">
    <property type="term" value="F:RNA binding"/>
    <property type="evidence" value="ECO:0007669"/>
    <property type="project" value="InterPro"/>
</dbReference>
<name>G5JET4_CROWT</name>
<gene>
    <name evidence="1" type="ORF">CWATWH0003_B271</name>
</gene>
<dbReference type="InterPro" id="IPR018669">
    <property type="entry name" value="Toxin_HigB"/>
</dbReference>
<dbReference type="PATRIC" id="fig|423471.3.peg.5536"/>
<dbReference type="Pfam" id="PF09907">
    <property type="entry name" value="HigB_toxin"/>
    <property type="match status" value="1"/>
</dbReference>
<organism evidence="1 2">
    <name type="scientific">Crocosphaera watsonii WH 0003</name>
    <dbReference type="NCBI Taxonomy" id="423471"/>
    <lineage>
        <taxon>Bacteria</taxon>
        <taxon>Bacillati</taxon>
        <taxon>Cyanobacteriota</taxon>
        <taxon>Cyanophyceae</taxon>
        <taxon>Oscillatoriophycideae</taxon>
        <taxon>Chroococcales</taxon>
        <taxon>Aphanothecaceae</taxon>
        <taxon>Crocosphaera</taxon>
    </lineage>
</organism>
<evidence type="ECO:0000313" key="1">
    <source>
        <dbReference type="EMBL" id="EHJ09309.1"/>
    </source>
</evidence>
<comment type="caution">
    <text evidence="1">The sequence shown here is derived from an EMBL/GenBank/DDBJ whole genome shotgun (WGS) entry which is preliminary data.</text>
</comment>
<proteinExistence type="predicted"/>
<sequence>MRIIARSTLREFWQKYPDSEQSLKAWFYDVKSANWQSPSEIKNVYANASIIANNRVVFNIRGNRYRLIVHVRYDIGIVFIRFIGTHEDYDKIDSTTI</sequence>
<dbReference type="AlphaFoldDB" id="G5JET4"/>
<accession>G5JET4</accession>
<dbReference type="RefSeq" id="WP_007313648.1">
    <property type="nucleotide sequence ID" value="NZ_AESD01001085.1"/>
</dbReference>
<evidence type="ECO:0008006" key="3">
    <source>
        <dbReference type="Google" id="ProtNLM"/>
    </source>
</evidence>
<evidence type="ECO:0000313" key="2">
    <source>
        <dbReference type="Proteomes" id="UP000003477"/>
    </source>
</evidence>
<dbReference type="GO" id="GO:0004519">
    <property type="term" value="F:endonuclease activity"/>
    <property type="evidence" value="ECO:0007669"/>
    <property type="project" value="InterPro"/>
</dbReference>
<dbReference type="Proteomes" id="UP000003477">
    <property type="component" value="Unassembled WGS sequence"/>
</dbReference>
<dbReference type="GO" id="GO:0110001">
    <property type="term" value="C:toxin-antitoxin complex"/>
    <property type="evidence" value="ECO:0007669"/>
    <property type="project" value="InterPro"/>
</dbReference>
<reference evidence="1 2" key="1">
    <citation type="journal article" date="2011" name="Front. Microbiol.">
        <title>Two Strains of Crocosphaera watsonii with Highly Conserved Genomes are Distinguished by Strain-Specific Features.</title>
        <authorList>
            <person name="Bench S.R."/>
            <person name="Ilikchyan I.N."/>
            <person name="Tripp H.J."/>
            <person name="Zehr J.P."/>
        </authorList>
    </citation>
    <scope>NUCLEOTIDE SEQUENCE [LARGE SCALE GENOMIC DNA]</scope>
    <source>
        <strain evidence="1 2">WH 0003</strain>
    </source>
</reference>
<dbReference type="GeneID" id="88769216"/>